<dbReference type="Pfam" id="PF00642">
    <property type="entry name" value="zf-CCCH"/>
    <property type="match status" value="1"/>
</dbReference>
<dbReference type="RefSeq" id="XP_013906279.1">
    <property type="nucleotide sequence ID" value="XM_014050825.1"/>
</dbReference>
<keyword evidence="3 4" id="KW-0862">Zinc</keyword>
<dbReference type="EMBL" id="KK100278">
    <property type="protein sequence ID" value="KIZ07260.1"/>
    <property type="molecule type" value="Genomic_DNA"/>
</dbReference>
<feature type="region of interest" description="Disordered" evidence="5">
    <location>
        <begin position="318"/>
        <end position="567"/>
    </location>
</feature>
<feature type="compositionally biased region" description="Low complexity" evidence="5">
    <location>
        <begin position="470"/>
        <end position="491"/>
    </location>
</feature>
<feature type="region of interest" description="Disordered" evidence="5">
    <location>
        <begin position="824"/>
        <end position="986"/>
    </location>
</feature>
<feature type="compositionally biased region" description="Basic and acidic residues" evidence="5">
    <location>
        <begin position="517"/>
        <end position="527"/>
    </location>
</feature>
<reference evidence="7 8" key="1">
    <citation type="journal article" date="2013" name="BMC Genomics">
        <title>Reconstruction of the lipid metabolism for the microalga Monoraphidium neglectum from its genome sequence reveals characteristics suitable for biofuel production.</title>
        <authorList>
            <person name="Bogen C."/>
            <person name="Al-Dilaimi A."/>
            <person name="Albersmeier A."/>
            <person name="Wichmann J."/>
            <person name="Grundmann M."/>
            <person name="Rupp O."/>
            <person name="Lauersen K.J."/>
            <person name="Blifernez-Klassen O."/>
            <person name="Kalinowski J."/>
            <person name="Goesmann A."/>
            <person name="Mussgnug J.H."/>
            <person name="Kruse O."/>
        </authorList>
    </citation>
    <scope>NUCLEOTIDE SEQUENCE [LARGE SCALE GENOMIC DNA]</scope>
    <source>
        <strain evidence="7 8">SAG 48.87</strain>
    </source>
</reference>
<keyword evidence="8" id="KW-1185">Reference proteome</keyword>
<evidence type="ECO:0000256" key="2">
    <source>
        <dbReference type="ARBA" id="ARBA00022771"/>
    </source>
</evidence>
<feature type="zinc finger region" description="C3H1-type" evidence="4">
    <location>
        <begin position="1175"/>
        <end position="1202"/>
    </location>
</feature>
<dbReference type="Proteomes" id="UP000054498">
    <property type="component" value="Unassembled WGS sequence"/>
</dbReference>
<evidence type="ECO:0000313" key="7">
    <source>
        <dbReference type="EMBL" id="KIZ07260.1"/>
    </source>
</evidence>
<evidence type="ECO:0000256" key="1">
    <source>
        <dbReference type="ARBA" id="ARBA00022723"/>
    </source>
</evidence>
<keyword evidence="1 4" id="KW-0479">Metal-binding</keyword>
<dbReference type="InterPro" id="IPR036855">
    <property type="entry name" value="Znf_CCCH_sf"/>
</dbReference>
<evidence type="ECO:0000256" key="4">
    <source>
        <dbReference type="PROSITE-ProRule" id="PRU00723"/>
    </source>
</evidence>
<protein>
    <recommendedName>
        <fullName evidence="6">C3H1-type domain-containing protein</fullName>
    </recommendedName>
</protein>
<feature type="compositionally biased region" description="Basic and acidic residues" evidence="5">
    <location>
        <begin position="450"/>
        <end position="469"/>
    </location>
</feature>
<keyword evidence="2 4" id="KW-0863">Zinc-finger</keyword>
<dbReference type="KEGG" id="mng:MNEG_0692"/>
<dbReference type="PROSITE" id="PS50103">
    <property type="entry name" value="ZF_C3H1"/>
    <property type="match status" value="1"/>
</dbReference>
<gene>
    <name evidence="7" type="ORF">MNEG_0692</name>
</gene>
<evidence type="ECO:0000313" key="8">
    <source>
        <dbReference type="Proteomes" id="UP000054498"/>
    </source>
</evidence>
<name>A0A0D2MXQ3_9CHLO</name>
<dbReference type="STRING" id="145388.A0A0D2MXQ3"/>
<organism evidence="7 8">
    <name type="scientific">Monoraphidium neglectum</name>
    <dbReference type="NCBI Taxonomy" id="145388"/>
    <lineage>
        <taxon>Eukaryota</taxon>
        <taxon>Viridiplantae</taxon>
        <taxon>Chlorophyta</taxon>
        <taxon>core chlorophytes</taxon>
        <taxon>Chlorophyceae</taxon>
        <taxon>CS clade</taxon>
        <taxon>Sphaeropleales</taxon>
        <taxon>Selenastraceae</taxon>
        <taxon>Monoraphidium</taxon>
    </lineage>
</organism>
<feature type="domain" description="C3H1-type" evidence="6">
    <location>
        <begin position="1175"/>
        <end position="1202"/>
    </location>
</feature>
<dbReference type="InterPro" id="IPR000571">
    <property type="entry name" value="Znf_CCCH"/>
</dbReference>
<dbReference type="GO" id="GO:0008270">
    <property type="term" value="F:zinc ion binding"/>
    <property type="evidence" value="ECO:0007669"/>
    <property type="project" value="UniProtKB-KW"/>
</dbReference>
<dbReference type="AlphaFoldDB" id="A0A0D2MXQ3"/>
<evidence type="ECO:0000256" key="5">
    <source>
        <dbReference type="SAM" id="MobiDB-lite"/>
    </source>
</evidence>
<feature type="compositionally biased region" description="Low complexity" evidence="5">
    <location>
        <begin position="949"/>
        <end position="974"/>
    </location>
</feature>
<feature type="compositionally biased region" description="Basic residues" evidence="5">
    <location>
        <begin position="876"/>
        <end position="885"/>
    </location>
</feature>
<feature type="region of interest" description="Disordered" evidence="5">
    <location>
        <begin position="1005"/>
        <end position="1078"/>
    </location>
</feature>
<sequence>MEVETEIEAPPPYEEDELGLQGLVLASDANLRMLFCSGDEAAALLLAAHRLRQLSPELALEGSIEGAVVGCLNWDGSVALRSVVAVERLDTTRDGAIDRDATLLQLRPNEPSPVALSRLHSKSGLAASAPGVWSAGVKAFQEAERAADAVRWESSGSGGVNRAGDDDGSVCCSGAYLGDRASCALVAFRLAKLALLQQPLAELSALMQQAGAGLEDVVPLLRLASCSSGPLGDSNPPGAGFTLPQHGEVLRLAHKVSAARCQAPIPEAMRALLQQMQGPQQALRIWREREQRRRQDEERQQREEEEALQELRMLEAEALDEGQARQPRVGHGPSSPRRERNPTLDTPHPKGPGTARPVTADGGAKASLQRSPAVPHTRDGRSNSSRGGEGERSDNLQPEGGTRPGSSAGGANPRDALDGRQSRSLGVELRKADDHQGRGELKERRRKAGPRAEEAPHPEEQQQEKRQERPQQQPQQQQQQQQQQQGRTEQQSPSQNRNKQDNRKKGLQPPISSQQQEGREDSRRDEGPPPSRSHAAAPVAPPLPSGSLGERRRPSLGGGGFPAGADASADRSCLAELMIALALASSTTPDVERLDASGAAHCVGARVALADLRQQLDPKVLAFAEREGAGGSAGGGGGKVSALAAFIRKRCPAVLLVWPESGAGGAPAAVEGAKAAAGAGAGTSDAAVKEAGPWAVLSRHWLSDLLKQRLFKRLVRNLQGDVLAEALRRGVGVNAGEGMRRLAPAALLPYMQLYQNDVEFARANFDPGAVVVMARPDVKAVLLAPAECEDKFRAGGLRVLATRPDLPGLVSLGYWREQGAIGTEGCGHGATRDGERIGSASGGGGKVDGHSPVPRSKRRRSRSRSRSREEPELGQKRGRSRSRGRSRGEQASGSKRGRSLSRGRAEPALGSKRGRSRSRSRGEPALGRKRGRSLVRDDDDPDDRAGISRPNRNAQAAPAAAAAGGDGRTQARAGPPTGSAPSMPDPDAVVLANIGWRRFGQPAASVSTMQAAAQPPVRQPSGRERLFSPAGAPAEPSSPAPPSRQGSGNVFGRLRPLTGPPTEVGGAASSSEGHRAGAGPTLFVPAAHLQGVLDETMVAMRGHMEVQQRPRIELSVLQCLVPAALLAEAKAQGLPLVDFLVRHLGDQLCLTLHGRDTWVELLPGGAGPSGSSGTTYGAKQCDFFWRNGWCRYGTNCKYAHAR</sequence>
<dbReference type="GeneID" id="25726810"/>
<evidence type="ECO:0000256" key="3">
    <source>
        <dbReference type="ARBA" id="ARBA00022833"/>
    </source>
</evidence>
<accession>A0A0D2MXQ3</accession>
<feature type="compositionally biased region" description="Basic residues" evidence="5">
    <location>
        <begin position="855"/>
        <end position="865"/>
    </location>
</feature>
<feature type="compositionally biased region" description="Basic and acidic residues" evidence="5">
    <location>
        <begin position="428"/>
        <end position="443"/>
    </location>
</feature>
<dbReference type="SUPFAM" id="SSF90229">
    <property type="entry name" value="CCCH zinc finger"/>
    <property type="match status" value="1"/>
</dbReference>
<feature type="compositionally biased region" description="Basic and acidic residues" evidence="5">
    <location>
        <begin position="866"/>
        <end position="875"/>
    </location>
</feature>
<evidence type="ECO:0000259" key="6">
    <source>
        <dbReference type="PROSITE" id="PS50103"/>
    </source>
</evidence>
<proteinExistence type="predicted"/>